<name>A0ABV0SZ65_9TELE</name>
<organism evidence="1 2">
    <name type="scientific">Ilyodon furcidens</name>
    <name type="common">goldbreast splitfin</name>
    <dbReference type="NCBI Taxonomy" id="33524"/>
    <lineage>
        <taxon>Eukaryota</taxon>
        <taxon>Metazoa</taxon>
        <taxon>Chordata</taxon>
        <taxon>Craniata</taxon>
        <taxon>Vertebrata</taxon>
        <taxon>Euteleostomi</taxon>
        <taxon>Actinopterygii</taxon>
        <taxon>Neopterygii</taxon>
        <taxon>Teleostei</taxon>
        <taxon>Neoteleostei</taxon>
        <taxon>Acanthomorphata</taxon>
        <taxon>Ovalentaria</taxon>
        <taxon>Atherinomorphae</taxon>
        <taxon>Cyprinodontiformes</taxon>
        <taxon>Goodeidae</taxon>
        <taxon>Ilyodon</taxon>
    </lineage>
</organism>
<dbReference type="PANTHER" id="PTHR15544">
    <property type="entry name" value="OSMOSIS RESPONSIVE FACTOR"/>
    <property type="match status" value="1"/>
</dbReference>
<dbReference type="InterPro" id="IPR052658">
    <property type="entry name" value="TPR-containing"/>
</dbReference>
<evidence type="ECO:0000313" key="2">
    <source>
        <dbReference type="Proteomes" id="UP001482620"/>
    </source>
</evidence>
<dbReference type="Proteomes" id="UP001482620">
    <property type="component" value="Unassembled WGS sequence"/>
</dbReference>
<protein>
    <submittedName>
        <fullName evidence="1">Uncharacterized protein</fullName>
    </submittedName>
</protein>
<reference evidence="1 2" key="1">
    <citation type="submission" date="2021-06" db="EMBL/GenBank/DDBJ databases">
        <authorList>
            <person name="Palmer J.M."/>
        </authorList>
    </citation>
    <scope>NUCLEOTIDE SEQUENCE [LARGE SCALE GENOMIC DNA]</scope>
    <source>
        <strain evidence="2">if_2019</strain>
        <tissue evidence="1">Muscle</tissue>
    </source>
</reference>
<dbReference type="EMBL" id="JAHRIQ010012616">
    <property type="protein sequence ID" value="MEQ2224983.1"/>
    <property type="molecule type" value="Genomic_DNA"/>
</dbReference>
<proteinExistence type="predicted"/>
<accession>A0ABV0SZ65</accession>
<sequence length="116" mass="13378">MHRNMDKIFYHVFPVQVLTILHEVFPAVKAAEMAVKFKPLWWEGWRTLGRAQLNLGEVDLVSNGGSSRRVKGLVNRKQQLIFSIIVSRSEEQSGEVIIRNKVLPLIRENTFVHLTL</sequence>
<evidence type="ECO:0000313" key="1">
    <source>
        <dbReference type="EMBL" id="MEQ2224983.1"/>
    </source>
</evidence>
<dbReference type="PANTHER" id="PTHR15544:SF0">
    <property type="entry name" value="TETRATRICOPEPTIDE REPEAT PROTEIN 33"/>
    <property type="match status" value="1"/>
</dbReference>
<gene>
    <name evidence="1" type="ORF">ILYODFUR_012910</name>
</gene>
<comment type="caution">
    <text evidence="1">The sequence shown here is derived from an EMBL/GenBank/DDBJ whole genome shotgun (WGS) entry which is preliminary data.</text>
</comment>
<keyword evidence="2" id="KW-1185">Reference proteome</keyword>